<dbReference type="Pfam" id="PF13304">
    <property type="entry name" value="AAA_21"/>
    <property type="match status" value="1"/>
</dbReference>
<accession>A0ABU4BHU6</accession>
<organism evidence="2 3">
    <name type="scientific">Rhodococcoides yunnanense</name>
    <dbReference type="NCBI Taxonomy" id="278209"/>
    <lineage>
        <taxon>Bacteria</taxon>
        <taxon>Bacillati</taxon>
        <taxon>Actinomycetota</taxon>
        <taxon>Actinomycetes</taxon>
        <taxon>Mycobacteriales</taxon>
        <taxon>Nocardiaceae</taxon>
        <taxon>Rhodococcoides</taxon>
    </lineage>
</organism>
<dbReference type="EMBL" id="JAWLJX010000008">
    <property type="protein sequence ID" value="MDV6263764.1"/>
    <property type="molecule type" value="Genomic_DNA"/>
</dbReference>
<reference evidence="2 3" key="1">
    <citation type="submission" date="2023-10" db="EMBL/GenBank/DDBJ databases">
        <title>Development of a sustainable strategy for remediation of hydrocarbon-contaminated territories based on the waste exchange concept.</title>
        <authorList>
            <person name="Krivoruchko A."/>
        </authorList>
    </citation>
    <scope>NUCLEOTIDE SEQUENCE [LARGE SCALE GENOMIC DNA]</scope>
    <source>
        <strain evidence="2 3">IEGM 1323</strain>
    </source>
</reference>
<evidence type="ECO:0000313" key="2">
    <source>
        <dbReference type="EMBL" id="MDV6263764.1"/>
    </source>
</evidence>
<name>A0ABU4BHU6_9NOCA</name>
<dbReference type="InterPro" id="IPR003593">
    <property type="entry name" value="AAA+_ATPase"/>
</dbReference>
<sequence length="442" mass="49931">MGLQSMEVKGLFGNLRHRIVTSPDSRITILAGPNGSGKTHVLRLAHAILAFDLIEVTSVPFAVCVAKFDNGTVLNIQRVRTGEEISLRIRGTHRRQRIGSLTFSKDDLAQFDSKEIPPYLSRLPDGAWFDERMGKAISRRVVEIRYGLTNVELIRRNILKKHPWLSSVLSEPNPTFIDTRRLDQPSPRLREDGEQLMRSAAPGKLSTERISRYMNQVKAQIDIARRESLSRSQQSDQMFPAKLLEKSRVTVKERELRDRYQLLSELDSEFQQSGLTTRAVRVEFPETSVNPTERRILNVFLDDWDYKLQPLQPVNQKLQSLLAVINGKLSRKKMIIETTGTVKFSVSEADGDDISVEDLSSGEQHLLAIFTLVLFSAEPGSVVFIDEPEISLHAAWKHSFVDDIESVAELNNLSVIVATHSSAIVNGRWDLVQELTDEPAEL</sequence>
<gene>
    <name evidence="2" type="ORF">R3P96_20700</name>
</gene>
<dbReference type="Proteomes" id="UP001185755">
    <property type="component" value="Unassembled WGS sequence"/>
</dbReference>
<dbReference type="SUPFAM" id="SSF52540">
    <property type="entry name" value="P-loop containing nucleoside triphosphate hydrolases"/>
    <property type="match status" value="1"/>
</dbReference>
<dbReference type="SMART" id="SM00382">
    <property type="entry name" value="AAA"/>
    <property type="match status" value="1"/>
</dbReference>
<feature type="domain" description="AAA+ ATPase" evidence="1">
    <location>
        <begin position="24"/>
        <end position="435"/>
    </location>
</feature>
<dbReference type="Gene3D" id="3.40.50.300">
    <property type="entry name" value="P-loop containing nucleotide triphosphate hydrolases"/>
    <property type="match status" value="1"/>
</dbReference>
<dbReference type="InterPro" id="IPR027417">
    <property type="entry name" value="P-loop_NTPase"/>
</dbReference>
<dbReference type="PANTHER" id="PTHR43581:SF2">
    <property type="entry name" value="EXCINUCLEASE ATPASE SUBUNIT"/>
    <property type="match status" value="1"/>
</dbReference>
<evidence type="ECO:0000313" key="3">
    <source>
        <dbReference type="Proteomes" id="UP001185755"/>
    </source>
</evidence>
<protein>
    <submittedName>
        <fullName evidence="2">AAA family ATPase</fullName>
    </submittedName>
</protein>
<dbReference type="InterPro" id="IPR003959">
    <property type="entry name" value="ATPase_AAA_core"/>
</dbReference>
<proteinExistence type="predicted"/>
<dbReference type="RefSeq" id="WP_317565870.1">
    <property type="nucleotide sequence ID" value="NZ_JAWLJX010000008.1"/>
</dbReference>
<keyword evidence="3" id="KW-1185">Reference proteome</keyword>
<dbReference type="PANTHER" id="PTHR43581">
    <property type="entry name" value="ATP/GTP PHOSPHATASE"/>
    <property type="match status" value="1"/>
</dbReference>
<evidence type="ECO:0000259" key="1">
    <source>
        <dbReference type="SMART" id="SM00382"/>
    </source>
</evidence>
<comment type="caution">
    <text evidence="2">The sequence shown here is derived from an EMBL/GenBank/DDBJ whole genome shotgun (WGS) entry which is preliminary data.</text>
</comment>
<dbReference type="InterPro" id="IPR051396">
    <property type="entry name" value="Bact_Antivir_Def_Nuclease"/>
</dbReference>